<evidence type="ECO:0000256" key="2">
    <source>
        <dbReference type="ARBA" id="ARBA00022737"/>
    </source>
</evidence>
<dbReference type="PROSITE" id="PS50088">
    <property type="entry name" value="ANK_REPEAT"/>
    <property type="match status" value="4"/>
</dbReference>
<dbReference type="PANTHER" id="PTHR24161:SF85">
    <property type="entry name" value="PALMITOYLTRANSFERASE HIP14"/>
    <property type="match status" value="1"/>
</dbReference>
<dbReference type="OrthoDB" id="4837942at2759"/>
<feature type="repeat" description="ANK" evidence="4">
    <location>
        <begin position="110"/>
        <end position="142"/>
    </location>
</feature>
<evidence type="ECO:0000256" key="4">
    <source>
        <dbReference type="PROSITE-ProRule" id="PRU00023"/>
    </source>
</evidence>
<keyword evidence="3 4" id="KW-0040">ANK repeat</keyword>
<comment type="caution">
    <text evidence="5">The sequence shown here is derived from an EMBL/GenBank/DDBJ whole genome shotgun (WGS) entry which is preliminary data.</text>
</comment>
<dbReference type="PANTHER" id="PTHR24161">
    <property type="entry name" value="ANK_REP_REGION DOMAIN-CONTAINING PROTEIN-RELATED"/>
    <property type="match status" value="1"/>
</dbReference>
<keyword evidence="2" id="KW-0677">Repeat</keyword>
<dbReference type="HOGENOM" id="CLU_000134_18_0_1"/>
<feature type="repeat" description="ANK" evidence="4">
    <location>
        <begin position="282"/>
        <end position="307"/>
    </location>
</feature>
<dbReference type="eggNOG" id="KOG4177">
    <property type="taxonomic scope" value="Eukaryota"/>
</dbReference>
<feature type="repeat" description="ANK" evidence="4">
    <location>
        <begin position="77"/>
        <end position="109"/>
    </location>
</feature>
<accession>A0A010R6K6</accession>
<evidence type="ECO:0000256" key="1">
    <source>
        <dbReference type="ARBA" id="ARBA00012210"/>
    </source>
</evidence>
<proteinExistence type="predicted"/>
<protein>
    <recommendedName>
        <fullName evidence="1">protein S-acyltransferase</fullName>
        <ecNumber evidence="1">2.3.1.225</ecNumber>
    </recommendedName>
</protein>
<dbReference type="AlphaFoldDB" id="A0A010R6K6"/>
<dbReference type="PROSITE" id="PS50297">
    <property type="entry name" value="ANK_REP_REGION"/>
    <property type="match status" value="4"/>
</dbReference>
<dbReference type="Proteomes" id="UP000020467">
    <property type="component" value="Unassembled WGS sequence"/>
</dbReference>
<dbReference type="Gene3D" id="1.25.40.20">
    <property type="entry name" value="Ankyrin repeat-containing domain"/>
    <property type="match status" value="2"/>
</dbReference>
<evidence type="ECO:0000256" key="3">
    <source>
        <dbReference type="ARBA" id="ARBA00023043"/>
    </source>
</evidence>
<feature type="repeat" description="ANK" evidence="4">
    <location>
        <begin position="143"/>
        <end position="175"/>
    </location>
</feature>
<dbReference type="InterPro" id="IPR002110">
    <property type="entry name" value="Ankyrin_rpt"/>
</dbReference>
<gene>
    <name evidence="5" type="ORF">CFIO01_08351</name>
</gene>
<dbReference type="InterPro" id="IPR036770">
    <property type="entry name" value="Ankyrin_rpt-contain_sf"/>
</dbReference>
<sequence length="345" mass="38124">MDDELPPRESCKLKPLMVASPISPEMQVPMPLHKGANPDLSDNNGRTDLSFVAEKDLLGEVTLLLESNADADLCDDTGRSPLLWALFHNHTDVAKLLLEKDIDVNVKDREGRTALSLCAGRGLTEIAQLLVNKGADLDSKDEDDRPPISYAARWGYTEVVCMLIDEGADPNLVEELQWEEFQAPICWAVEYGQEAVLRTFLAKTNALQACENTCSEHRKPLMLAFGSQSEAMVKLLLDHDADLWGYCSNDGPLAWAAELGRYNMVQIFLQHETQAYEDRQSHMFSALMLAAESGHGGIVELLLEDGALDGQGAYQTAWDLAECFGHEEVMATLDPYLINKDGNGK</sequence>
<dbReference type="KEGG" id="cfj:CFIO01_08351"/>
<name>A0A010R6K6_9PEZI</name>
<dbReference type="SUPFAM" id="SSF48403">
    <property type="entry name" value="Ankyrin repeat"/>
    <property type="match status" value="1"/>
</dbReference>
<dbReference type="EC" id="2.3.1.225" evidence="1"/>
<reference evidence="5 6" key="1">
    <citation type="submission" date="2014-02" db="EMBL/GenBank/DDBJ databases">
        <title>The genome sequence of Colletotrichum fioriniae PJ7.</title>
        <authorList>
            <person name="Baroncelli R."/>
            <person name="Thon M.R."/>
        </authorList>
    </citation>
    <scope>NUCLEOTIDE SEQUENCE [LARGE SCALE GENOMIC DNA]</scope>
    <source>
        <strain evidence="5 6">PJ7</strain>
    </source>
</reference>
<dbReference type="STRING" id="1445577.A0A010R6K6"/>
<evidence type="ECO:0000313" key="5">
    <source>
        <dbReference type="EMBL" id="EXF84320.1"/>
    </source>
</evidence>
<dbReference type="SMART" id="SM00248">
    <property type="entry name" value="ANK"/>
    <property type="match status" value="8"/>
</dbReference>
<organism evidence="5 6">
    <name type="scientific">Colletotrichum fioriniae PJ7</name>
    <dbReference type="NCBI Taxonomy" id="1445577"/>
    <lineage>
        <taxon>Eukaryota</taxon>
        <taxon>Fungi</taxon>
        <taxon>Dikarya</taxon>
        <taxon>Ascomycota</taxon>
        <taxon>Pezizomycotina</taxon>
        <taxon>Sordariomycetes</taxon>
        <taxon>Hypocreomycetidae</taxon>
        <taxon>Glomerellales</taxon>
        <taxon>Glomerellaceae</taxon>
        <taxon>Colletotrichum</taxon>
        <taxon>Colletotrichum acutatum species complex</taxon>
    </lineage>
</organism>
<dbReference type="GO" id="GO:0019706">
    <property type="term" value="F:protein-cysteine S-palmitoyltransferase activity"/>
    <property type="evidence" value="ECO:0007669"/>
    <property type="project" value="UniProtKB-EC"/>
</dbReference>
<keyword evidence="6" id="KW-1185">Reference proteome</keyword>
<dbReference type="Pfam" id="PF13637">
    <property type="entry name" value="Ank_4"/>
    <property type="match status" value="1"/>
</dbReference>
<evidence type="ECO:0000313" key="6">
    <source>
        <dbReference type="Proteomes" id="UP000020467"/>
    </source>
</evidence>
<dbReference type="EMBL" id="JARH01000184">
    <property type="protein sequence ID" value="EXF84320.1"/>
    <property type="molecule type" value="Genomic_DNA"/>
</dbReference>
<dbReference type="Pfam" id="PF12796">
    <property type="entry name" value="Ank_2"/>
    <property type="match status" value="2"/>
</dbReference>